<evidence type="ECO:0000256" key="4">
    <source>
        <dbReference type="ARBA" id="ARBA00022912"/>
    </source>
</evidence>
<feature type="active site" evidence="6">
    <location>
        <position position="15"/>
    </location>
</feature>
<evidence type="ECO:0000256" key="2">
    <source>
        <dbReference type="ARBA" id="ARBA00013064"/>
    </source>
</evidence>
<proteinExistence type="inferred from homology"/>
<dbReference type="EC" id="3.1.3.48" evidence="2"/>
<comment type="catalytic activity">
    <reaction evidence="5">
        <text>O-phospho-L-tyrosyl-[protein] + H2O = L-tyrosyl-[protein] + phosphate</text>
        <dbReference type="Rhea" id="RHEA:10684"/>
        <dbReference type="Rhea" id="RHEA-COMP:10136"/>
        <dbReference type="Rhea" id="RHEA-COMP:20101"/>
        <dbReference type="ChEBI" id="CHEBI:15377"/>
        <dbReference type="ChEBI" id="CHEBI:43474"/>
        <dbReference type="ChEBI" id="CHEBI:46858"/>
        <dbReference type="ChEBI" id="CHEBI:61978"/>
        <dbReference type="EC" id="3.1.3.48"/>
    </reaction>
</comment>
<dbReference type="InterPro" id="IPR036196">
    <property type="entry name" value="Ptyr_pPase_sf"/>
</dbReference>
<evidence type="ECO:0000313" key="9">
    <source>
        <dbReference type="EMBL" id="RSE29384.1"/>
    </source>
</evidence>
<evidence type="ECO:0000313" key="8">
    <source>
        <dbReference type="EMBL" id="MDV7021541.1"/>
    </source>
</evidence>
<dbReference type="GO" id="GO:0004725">
    <property type="term" value="F:protein tyrosine phosphatase activity"/>
    <property type="evidence" value="ECO:0007669"/>
    <property type="project" value="UniProtKB-EC"/>
</dbReference>
<dbReference type="EMBL" id="RHXB01000001">
    <property type="protein sequence ID" value="RSE29384.1"/>
    <property type="molecule type" value="Genomic_DNA"/>
</dbReference>
<dbReference type="PANTHER" id="PTHR11717:SF31">
    <property type="entry name" value="LOW MOLECULAR WEIGHT PROTEIN-TYROSINE-PHOSPHATASE ETP-RELATED"/>
    <property type="match status" value="1"/>
</dbReference>
<evidence type="ECO:0000313" key="10">
    <source>
        <dbReference type="Proteomes" id="UP000275331"/>
    </source>
</evidence>
<dbReference type="InterPro" id="IPR017867">
    <property type="entry name" value="Tyr_phospatase_low_mol_wt"/>
</dbReference>
<feature type="active site" description="Proton donor" evidence="6">
    <location>
        <position position="115"/>
    </location>
</feature>
<dbReference type="Gene3D" id="3.40.50.2300">
    <property type="match status" value="1"/>
</dbReference>
<dbReference type="Proteomes" id="UP001187066">
    <property type="component" value="Unassembled WGS sequence"/>
</dbReference>
<accession>A0A427V9G1</accession>
<dbReference type="NCBIfam" id="NF007520">
    <property type="entry name" value="PRK10126.1"/>
    <property type="match status" value="1"/>
</dbReference>
<dbReference type="GeneID" id="84664483"/>
<feature type="active site" description="Nucleophile" evidence="6">
    <location>
        <position position="9"/>
    </location>
</feature>
<evidence type="ECO:0000256" key="5">
    <source>
        <dbReference type="ARBA" id="ARBA00051722"/>
    </source>
</evidence>
<name>A0A427V9G1_9ENTR</name>
<dbReference type="EMBL" id="JAWLOF010000001">
    <property type="protein sequence ID" value="MDV7021541.1"/>
    <property type="molecule type" value="Genomic_DNA"/>
</dbReference>
<keyword evidence="4" id="KW-0904">Protein phosphatase</keyword>
<dbReference type="SMART" id="SM00226">
    <property type="entry name" value="LMWPc"/>
    <property type="match status" value="1"/>
</dbReference>
<feature type="domain" description="Phosphotyrosine protein phosphatase I" evidence="7">
    <location>
        <begin position="3"/>
        <end position="141"/>
    </location>
</feature>
<keyword evidence="3 8" id="KW-0378">Hydrolase</keyword>
<dbReference type="PRINTS" id="PR00719">
    <property type="entry name" value="LMWPTPASE"/>
</dbReference>
<organism evidence="9 10">
    <name type="scientific">Atlantibacter subterraneus</name>
    <dbReference type="NCBI Taxonomy" id="255519"/>
    <lineage>
        <taxon>Bacteria</taxon>
        <taxon>Pseudomonadati</taxon>
        <taxon>Pseudomonadota</taxon>
        <taxon>Gammaproteobacteria</taxon>
        <taxon>Enterobacterales</taxon>
        <taxon>Enterobacteriaceae</taxon>
        <taxon>Atlantibacter</taxon>
    </lineage>
</organism>
<dbReference type="InterPro" id="IPR050438">
    <property type="entry name" value="LMW_PTPase"/>
</dbReference>
<protein>
    <recommendedName>
        <fullName evidence="2">protein-tyrosine-phosphatase</fullName>
        <ecNumber evidence="2">3.1.3.48</ecNumber>
    </recommendedName>
</protein>
<sequence>MFNKILVVCVGNICRSPTAERLLKHYLPELTVASAGLGALVGKGADERAGQVAAAHALSLEGHSARQVTGAMCRDYDLILAMEKRHIARLCDMAPEMRGKVMLFGHWDEAREIPDPYRKSAEAFEAVYTMLDDSARRWAQALKPQQG</sequence>
<dbReference type="Pfam" id="PF01451">
    <property type="entry name" value="LMWPc"/>
    <property type="match status" value="1"/>
</dbReference>
<evidence type="ECO:0000256" key="1">
    <source>
        <dbReference type="ARBA" id="ARBA00011063"/>
    </source>
</evidence>
<evidence type="ECO:0000259" key="7">
    <source>
        <dbReference type="SMART" id="SM00226"/>
    </source>
</evidence>
<evidence type="ECO:0000256" key="6">
    <source>
        <dbReference type="PIRSR" id="PIRSR617867-1"/>
    </source>
</evidence>
<dbReference type="PANTHER" id="PTHR11717">
    <property type="entry name" value="LOW MOLECULAR WEIGHT PROTEIN TYROSINE PHOSPHATASE"/>
    <property type="match status" value="1"/>
</dbReference>
<dbReference type="AlphaFoldDB" id="A0A427V9G1"/>
<dbReference type="RefSeq" id="WP_125292423.1">
    <property type="nucleotide sequence ID" value="NZ_CP100494.1"/>
</dbReference>
<comment type="caution">
    <text evidence="9">The sequence shown here is derived from an EMBL/GenBank/DDBJ whole genome shotgun (WGS) entry which is preliminary data.</text>
</comment>
<dbReference type="SUPFAM" id="SSF52788">
    <property type="entry name" value="Phosphotyrosine protein phosphatases I"/>
    <property type="match status" value="1"/>
</dbReference>
<dbReference type="CDD" id="cd16343">
    <property type="entry name" value="LMWPTP"/>
    <property type="match status" value="1"/>
</dbReference>
<dbReference type="Proteomes" id="UP000275331">
    <property type="component" value="Unassembled WGS sequence"/>
</dbReference>
<evidence type="ECO:0000313" key="11">
    <source>
        <dbReference type="Proteomes" id="UP001187066"/>
    </source>
</evidence>
<evidence type="ECO:0000256" key="3">
    <source>
        <dbReference type="ARBA" id="ARBA00022801"/>
    </source>
</evidence>
<reference evidence="8 11" key="2">
    <citation type="submission" date="2023-10" db="EMBL/GenBank/DDBJ databases">
        <authorList>
            <person name="Dale J."/>
        </authorList>
    </citation>
    <scope>NUCLEOTIDE SEQUENCE [LARGE SCALE GENOMIC DNA]</scope>
    <source>
        <strain evidence="8 11">2023EL-00970</strain>
    </source>
</reference>
<dbReference type="OrthoDB" id="9784339at2"/>
<dbReference type="FunFam" id="3.40.50.2300:FF:000041">
    <property type="entry name" value="Low molecular weight protein-tyrosine-phosphatase"/>
    <property type="match status" value="1"/>
</dbReference>
<gene>
    <name evidence="8" type="primary">wzb</name>
    <name evidence="9" type="ORF">EGT71_02425</name>
    <name evidence="8" type="ORF">R4P48_02455</name>
</gene>
<comment type="similarity">
    <text evidence="1">Belongs to the low molecular weight phosphotyrosine protein phosphatase family.</text>
</comment>
<dbReference type="InterPro" id="IPR023485">
    <property type="entry name" value="Ptyr_pPase"/>
</dbReference>
<keyword evidence="11" id="KW-1185">Reference proteome</keyword>
<reference evidence="9 10" key="1">
    <citation type="submission" date="2018-10" db="EMBL/GenBank/DDBJ databases">
        <title>Transmission dynamics of multidrug resistant bacteria on intensive care unit surfaces.</title>
        <authorList>
            <person name="D'Souza A.W."/>
            <person name="Potter R.F."/>
            <person name="Wallace M."/>
            <person name="Shupe A."/>
            <person name="Patel S."/>
            <person name="Sun S."/>
            <person name="Gul D."/>
            <person name="Kwon J.H."/>
            <person name="Andleeb S."/>
            <person name="Burnham C.-A.D."/>
            <person name="Dantas G."/>
        </authorList>
    </citation>
    <scope>NUCLEOTIDE SEQUENCE [LARGE SCALE GENOMIC DNA]</scope>
    <source>
        <strain evidence="9 10">AS_373</strain>
    </source>
</reference>